<proteinExistence type="predicted"/>
<gene>
    <name evidence="1" type="ORF">ACS15_1213</name>
</gene>
<protein>
    <submittedName>
        <fullName evidence="1">Uncharacterized protein</fullName>
    </submittedName>
</protein>
<dbReference type="Proteomes" id="UP000077927">
    <property type="component" value="Chromosome 1"/>
</dbReference>
<name>A0AAC9FQ36_9RALS</name>
<accession>A0AAC9FQ36</accession>
<reference evidence="1 2" key="1">
    <citation type="submission" date="2015-09" db="EMBL/GenBank/DDBJ databases">
        <authorList>
            <person name="Xu Y."/>
            <person name="Nagy A."/>
            <person name="Liu N.T."/>
            <person name="Nou X."/>
        </authorList>
    </citation>
    <scope>NUCLEOTIDE SEQUENCE [LARGE SCALE GENOMIC DNA]</scope>
    <source>
        <strain evidence="1 2">FC1138</strain>
    </source>
</reference>
<dbReference type="AlphaFoldDB" id="A0AAC9FQ36"/>
<sequence>MCAKGRLLVCADGIAHRSIISPTMRDANAGAASARAVSQRWAIYAKFACCYATST</sequence>
<dbReference type="KEGG" id="rin:ACS15_1213"/>
<dbReference type="EMBL" id="CP012605">
    <property type="protein sequence ID" value="ANH72359.1"/>
    <property type="molecule type" value="Genomic_DNA"/>
</dbReference>
<evidence type="ECO:0000313" key="2">
    <source>
        <dbReference type="Proteomes" id="UP000077927"/>
    </source>
</evidence>
<evidence type="ECO:0000313" key="1">
    <source>
        <dbReference type="EMBL" id="ANH72359.1"/>
    </source>
</evidence>
<organism evidence="1 2">
    <name type="scientific">Ralstonia insidiosa</name>
    <dbReference type="NCBI Taxonomy" id="190721"/>
    <lineage>
        <taxon>Bacteria</taxon>
        <taxon>Pseudomonadati</taxon>
        <taxon>Pseudomonadota</taxon>
        <taxon>Betaproteobacteria</taxon>
        <taxon>Burkholderiales</taxon>
        <taxon>Burkholderiaceae</taxon>
        <taxon>Ralstonia</taxon>
    </lineage>
</organism>